<feature type="signal peptide" evidence="6">
    <location>
        <begin position="1"/>
        <end position="24"/>
    </location>
</feature>
<dbReference type="AlphaFoldDB" id="A0A914X5Q1"/>
<dbReference type="PROSITE" id="PS51220">
    <property type="entry name" value="NIDO"/>
    <property type="match status" value="1"/>
</dbReference>
<dbReference type="InterPro" id="IPR005533">
    <property type="entry name" value="AMOP_dom"/>
</dbReference>
<keyword evidence="6" id="KW-0732">Signal</keyword>
<feature type="domain" description="AMOP" evidence="7">
    <location>
        <begin position="509"/>
        <end position="638"/>
    </location>
</feature>
<evidence type="ECO:0000259" key="7">
    <source>
        <dbReference type="PROSITE" id="PS50856"/>
    </source>
</evidence>
<dbReference type="Pfam" id="PF06119">
    <property type="entry name" value="NIDO"/>
    <property type="match status" value="1"/>
</dbReference>
<name>A0A914X5Q1_9BILA</name>
<feature type="domain" description="VWFD" evidence="9">
    <location>
        <begin position="650"/>
        <end position="843"/>
    </location>
</feature>
<dbReference type="Proteomes" id="UP000887566">
    <property type="component" value="Unplaced"/>
</dbReference>
<dbReference type="PROSITE" id="PS51233">
    <property type="entry name" value="VWFD"/>
    <property type="match status" value="1"/>
</dbReference>
<keyword evidence="4" id="KW-0472">Membrane</keyword>
<dbReference type="Pfam" id="PF00094">
    <property type="entry name" value="VWD"/>
    <property type="match status" value="1"/>
</dbReference>
<dbReference type="PANTHER" id="PTHR13802">
    <property type="entry name" value="MUCIN 4-RELATED"/>
    <property type="match status" value="1"/>
</dbReference>
<evidence type="ECO:0000313" key="11">
    <source>
        <dbReference type="WBParaSite" id="PSAMB.scaffold660size44308.g7909.t1"/>
    </source>
</evidence>
<protein>
    <submittedName>
        <fullName evidence="11">Sushi, nidogen and EGF-like domain-containing protein 1</fullName>
    </submittedName>
</protein>
<dbReference type="PANTHER" id="PTHR13802:SF52">
    <property type="entry name" value="MUCIN-4"/>
    <property type="match status" value="1"/>
</dbReference>
<keyword evidence="10" id="KW-1185">Reference proteome</keyword>
<keyword evidence="5" id="KW-1015">Disulfide bond</keyword>
<dbReference type="SMART" id="SM00539">
    <property type="entry name" value="NIDO"/>
    <property type="match status" value="1"/>
</dbReference>
<evidence type="ECO:0000256" key="2">
    <source>
        <dbReference type="ARBA" id="ARBA00022692"/>
    </source>
</evidence>
<dbReference type="InterPro" id="IPR051495">
    <property type="entry name" value="Epithelial_Barrier/Signaling"/>
</dbReference>
<dbReference type="SMART" id="SM00216">
    <property type="entry name" value="VWD"/>
    <property type="match status" value="1"/>
</dbReference>
<comment type="subcellular location">
    <subcellularLocation>
        <location evidence="1">Membrane</location>
    </subcellularLocation>
</comment>
<evidence type="ECO:0000256" key="1">
    <source>
        <dbReference type="ARBA" id="ARBA00004370"/>
    </source>
</evidence>
<evidence type="ECO:0000259" key="8">
    <source>
        <dbReference type="PROSITE" id="PS51220"/>
    </source>
</evidence>
<evidence type="ECO:0000259" key="9">
    <source>
        <dbReference type="PROSITE" id="PS51233"/>
    </source>
</evidence>
<dbReference type="PROSITE" id="PS50856">
    <property type="entry name" value="AMOP"/>
    <property type="match status" value="1"/>
</dbReference>
<accession>A0A914X5Q1</accession>
<evidence type="ECO:0000256" key="3">
    <source>
        <dbReference type="ARBA" id="ARBA00022989"/>
    </source>
</evidence>
<feature type="domain" description="NIDO" evidence="8">
    <location>
        <begin position="104"/>
        <end position="267"/>
    </location>
</feature>
<feature type="chain" id="PRO_5037548384" evidence="6">
    <location>
        <begin position="25"/>
        <end position="916"/>
    </location>
</feature>
<evidence type="ECO:0000256" key="5">
    <source>
        <dbReference type="ARBA" id="ARBA00023157"/>
    </source>
</evidence>
<evidence type="ECO:0000256" key="6">
    <source>
        <dbReference type="SAM" id="SignalP"/>
    </source>
</evidence>
<sequence>MKTGLKFPVILLLLLVSDILQAYGKVDVGNLFPFGTENGDEKLPAFLDSNSPPITLSQVRLPFYGYWHSSLWVNSNGGISLLQSIQNFAPICESPTSNTRMIAPFWADTDPTLDGAIFYRQSFNQTDLSKATEEIKIAFNNVGNIELKWAFVVTWINVTMYGAESLCSLNASAWPRNTFQAIITTDGVKSFAIFYYSNVTWTTSVGRSGSGGDCTGLGGTPAAAGFYAGDGRGFFTIPGSCAADILSVPDRSNVNDPGKWIFEIDSGDIQSALCNANAGPLTLTPSSIDMNGNVAIEVSGLCVPPQATVTCRFGNVADVPAVLYDDGTSSALKVYCVAPFFDSIGQQTLELVVQQQSLTNSFFGTLYITDPESGPDFMNINVVTLNSTFVDIVITLDTARLSQKFKSFPNEEIQAIEIFVYGADCTWKLGCTFLYFFNNPGEGWHVPTTLECLDNIVDVVSPVGNPLTPMGMISIRKYIEDIPETVVTRVFSKMEEAAKVLIAAYELFAPSRRALHCEQWSKADMGLCPGTECKSPDGPCPPCPPTAALAVADSHFVSDPSNNSSGIDFCIKQDTKSCTVQHCCYKNGVIVNTPPLGGTIGHGRICSNCDDILLDRLPWFLCCFHQSAEVCQNYYDKRPSDSGKCYQSPTPSTGLGDPHFTTFDQFYYTFNGVGEFWILKNTSSMPVAVQARTEQYEQTQVAHFSAFALQSSKSPRVQVQSDDQNKVIIYVDGQQLDLSQPDLLNFQFTDVTINIASDYTTVTVSFPSVLSVQIGTSFWMSYIMTILETYKGNYTSGLVGVFDGNPNDDLRDPQGHVISSNSDICTIHHDFGMKWMIAEEESLFFYGDGNYSYYSHPEFNASCTPPNMNVNQTVRDTVFLPIIALGDYFFNPGLRGAIIGGWATIGGWAIIISIDV</sequence>
<dbReference type="InterPro" id="IPR003886">
    <property type="entry name" value="NIDO_dom"/>
</dbReference>
<evidence type="ECO:0000313" key="10">
    <source>
        <dbReference type="Proteomes" id="UP000887566"/>
    </source>
</evidence>
<organism evidence="10 11">
    <name type="scientific">Plectus sambesii</name>
    <dbReference type="NCBI Taxonomy" id="2011161"/>
    <lineage>
        <taxon>Eukaryota</taxon>
        <taxon>Metazoa</taxon>
        <taxon>Ecdysozoa</taxon>
        <taxon>Nematoda</taxon>
        <taxon>Chromadorea</taxon>
        <taxon>Plectida</taxon>
        <taxon>Plectina</taxon>
        <taxon>Plectoidea</taxon>
        <taxon>Plectidae</taxon>
        <taxon>Plectus</taxon>
    </lineage>
</organism>
<dbReference type="GO" id="GO:0007160">
    <property type="term" value="P:cell-matrix adhesion"/>
    <property type="evidence" value="ECO:0007669"/>
    <property type="project" value="InterPro"/>
</dbReference>
<evidence type="ECO:0000256" key="4">
    <source>
        <dbReference type="ARBA" id="ARBA00023136"/>
    </source>
</evidence>
<proteinExistence type="predicted"/>
<dbReference type="GO" id="GO:0016020">
    <property type="term" value="C:membrane"/>
    <property type="evidence" value="ECO:0007669"/>
    <property type="project" value="UniProtKB-SubCell"/>
</dbReference>
<reference evidence="11" key="1">
    <citation type="submission" date="2022-11" db="UniProtKB">
        <authorList>
            <consortium name="WormBaseParasite"/>
        </authorList>
    </citation>
    <scope>IDENTIFICATION</scope>
</reference>
<keyword evidence="2" id="KW-0812">Transmembrane</keyword>
<keyword evidence="3" id="KW-1133">Transmembrane helix</keyword>
<dbReference type="WBParaSite" id="PSAMB.scaffold660size44308.g7909.t1">
    <property type="protein sequence ID" value="PSAMB.scaffold660size44308.g7909.t1"/>
    <property type="gene ID" value="PSAMB.scaffold660size44308.g7909"/>
</dbReference>
<dbReference type="InterPro" id="IPR001846">
    <property type="entry name" value="VWF_type-D"/>
</dbReference>